<feature type="domain" description="PI3K/PI4K catalytic" evidence="13">
    <location>
        <begin position="1601"/>
        <end position="1916"/>
    </location>
</feature>
<dbReference type="Pfam" id="PF23593">
    <property type="entry name" value="HEAT_ATR"/>
    <property type="match status" value="1"/>
</dbReference>
<feature type="domain" description="FATC" evidence="15">
    <location>
        <begin position="1900"/>
        <end position="1932"/>
    </location>
</feature>
<dbReference type="InterPro" id="IPR000403">
    <property type="entry name" value="PI3/4_kinase_cat_dom"/>
</dbReference>
<sequence>MQDDADSEVEVGILKSIKDGGTLQALEKIASLLLRLGPRLKQPFIFSSLATQVVYTVSREKSVEKGNAYANFTLDVLTQLRRTHRTTAKTFMHRLVALYACIIQRITIDPSSYPITLQIEEESGISLESFEAAASTCQIMLIVFSSVMKHVPDCLCDIHPQLVSIITQTLSLVSLENLQPYHRRICADLIKHTIELLRHTTEFQSGPSEIYDIELLFEVMALLLNRLLILFEERWDDQLLYDIGTVFLAQLEKSEPFCPTTSSTLHSNTQKLINSMISLPNIPIAVMVANLANHLHQTKRQVLNAYEKQLCILVANNLTVDRQLINDIAYLYDLDLERFLSFACPTMLPHIIVERRRSGVDFLVHYLKNSLSALCLQHSFQITKHILVQLPDERYVAAIEFFETIASPNTSFQDLMNLCEVRLVYSLALDLGDMVVQHQTEVALARITKFCQLDSIPNLLSTHMLNILIRMDDLVEDIQKGETDASDIQVMKSLRWIIQQIGPGISGTILGISQCLNGHGIAVDAWKSIVDILLPADRSKHSNIIVGSLASLVCRCEGKEVEKVVRMLKILIATDGNDVEKYASILNIPNRPELKEIHELIESKRRVVPHKVMLQDCIKRAYDGDVGELEVALRTIYKILSTTDQPEPNIGILVFHDWLTDEYRSDLYTLLLELCQRHITEESVQILIAKCLGAMGATDAKRVKVDISDHRIVVKHNFVDMDENRAFALHLIQNHLHRALLESQNGNIQRRVQYSIQVLLRYCGFVAGMNGRQVSPASQRLWNGLSPVVKTAVTPLLTSALASNWTWQKKHKIIYPTSESFEQWLIDWTMSLITSSEGQAHMIFNSCSPLILTRNISLATYLAPHAVLHHVLSGRQSDILNEILSVLETTIDHSEQKRQACLQIIVNIVEHCSVWAQRMKGKTISRSQSAAIDEVVHFIDSIPHERMASAAYQCQAYTRALLDMEQHIRAKGMTNKSYKQLQRIYAHLDDPDAMAGLRIKFAPPYSQEQELLLLETNRKWDLAEYHYDKLNFDADMQLKDIYGHLNCLQKQGKYESMLSVASKFKRLDPSLSTKLYPFMVEAAWHERQWSLLNMHLAEVTEHTTSTRIAQVVACMYNNDRQGAYRSLQQARIHCIKQLASGKLKSYVGSYDDILSLQMLFELETTYAVNEELGHKAKSQSHLLMTSDWEQKLNLMPFGSKYQGPLLDLRTIALEYLKNSDQKIPIDYFLMKNDLQRCKIARKENNFDEAYKVLVNIEYQPPSTNSSNEGVMKCIARAKYLWDSGQKMDAVQFLSGQHLEPKIRLLLTRWKEEMGLLSSTELQKEYKNLISRFEKYENASLNFAKDIQNAHYHLGRYYDRLLTISEEITEEKYLEIAKYVCLEYVRTLEVGSKYLYNAMPRLLTVWLDLGTFVSNDEGGSQAEIRQLFNDVTSRVQENKISPQLWSVVLPRLVSRLDHQNTTICGALMTIIKKVFQAYPSSSVWHLIAHANISAGISSGTSSSTSVAQNASSKARAVRCERILKQTGGGEEGRKILKIVDQVKNLVICLKQLALHPYEASPSSQPITSALSQVRDIDICLPIEAALMPTANKIEDIPTISRFGPKILVMSSLQKPRRISILGSNGQEYRFLCKANDDLRKDARMMEFNVMINTFLKKDREARDRSLYIRTYAVTPLGDLWGLIEWVNDTTALKAIVQQQFEAMGKDLSKIAYLAKRELDPNNMRSVQSRILAFEKKVLPECPPVLHQWFLQTFREPSQWLAARTQFTRTLATMSIVGYILGLGDRHAENILLHEKTGDVVHVDVNMLFDRGQKLPVPEVVPFRLTQNLSDAMGLSGYEGTFRRSCEIVLRVLQENKISLLSVFETLVHDPIVEWKRYGERQVIQARAKRQLDTIERKIDATGRSIQDEVSKLIQDATSNSNLATMFIGWSPWL</sequence>
<feature type="domain" description="FAT" evidence="14">
    <location>
        <begin position="946"/>
        <end position="1491"/>
    </location>
</feature>
<dbReference type="Gene3D" id="1.10.1070.11">
    <property type="entry name" value="Phosphatidylinositol 3-/4-kinase, catalytic domain"/>
    <property type="match status" value="1"/>
</dbReference>
<dbReference type="PROSITE" id="PS51190">
    <property type="entry name" value="FATC"/>
    <property type="match status" value="1"/>
</dbReference>
<dbReference type="InterPro" id="IPR036940">
    <property type="entry name" value="PI3/4_kinase_cat_sf"/>
</dbReference>
<dbReference type="PROSITE" id="PS50290">
    <property type="entry name" value="PI3_4_KINASE_3"/>
    <property type="match status" value="1"/>
</dbReference>
<keyword evidence="6" id="KW-0547">Nucleotide-binding</keyword>
<dbReference type="InterPro" id="IPR011009">
    <property type="entry name" value="Kinase-like_dom_sf"/>
</dbReference>
<evidence type="ECO:0000256" key="5">
    <source>
        <dbReference type="ARBA" id="ARBA00022679"/>
    </source>
</evidence>
<dbReference type="SMART" id="SM01343">
    <property type="entry name" value="FATC"/>
    <property type="match status" value="1"/>
</dbReference>
<dbReference type="PROSITE" id="PS00916">
    <property type="entry name" value="PI3_4_KINASE_2"/>
    <property type="match status" value="1"/>
</dbReference>
<dbReference type="InterPro" id="IPR014009">
    <property type="entry name" value="PIK_FAT"/>
</dbReference>
<keyword evidence="5" id="KW-0808">Transferase</keyword>
<proteinExistence type="inferred from homology"/>
<dbReference type="SMART" id="SM00146">
    <property type="entry name" value="PI3Kc"/>
    <property type="match status" value="1"/>
</dbReference>
<evidence type="ECO:0000313" key="17">
    <source>
        <dbReference type="Proteomes" id="UP000654370"/>
    </source>
</evidence>
<dbReference type="InterPro" id="IPR003151">
    <property type="entry name" value="PIK-rel_kinase_FAT"/>
</dbReference>
<dbReference type="GO" id="GO:0000723">
    <property type="term" value="P:telomere maintenance"/>
    <property type="evidence" value="ECO:0007669"/>
    <property type="project" value="TreeGrafter"/>
</dbReference>
<evidence type="ECO:0000256" key="10">
    <source>
        <dbReference type="ARBA" id="ARBA00023242"/>
    </source>
</evidence>
<dbReference type="PROSITE" id="PS51189">
    <property type="entry name" value="FAT"/>
    <property type="match status" value="1"/>
</dbReference>
<dbReference type="Pfam" id="PF25030">
    <property type="entry name" value="M-HEAT_ATR"/>
    <property type="match status" value="1"/>
</dbReference>
<dbReference type="GO" id="GO:0000077">
    <property type="term" value="P:DNA damage checkpoint signaling"/>
    <property type="evidence" value="ECO:0007669"/>
    <property type="project" value="TreeGrafter"/>
</dbReference>
<evidence type="ECO:0000256" key="3">
    <source>
        <dbReference type="ARBA" id="ARBA00012513"/>
    </source>
</evidence>
<evidence type="ECO:0000259" key="13">
    <source>
        <dbReference type="PROSITE" id="PS50290"/>
    </source>
</evidence>
<dbReference type="PANTHER" id="PTHR11139">
    <property type="entry name" value="ATAXIA TELANGIECTASIA MUTATED ATM -RELATED"/>
    <property type="match status" value="1"/>
</dbReference>
<evidence type="ECO:0000256" key="8">
    <source>
        <dbReference type="ARBA" id="ARBA00022777"/>
    </source>
</evidence>
<dbReference type="InterPro" id="IPR003152">
    <property type="entry name" value="FATC_dom"/>
</dbReference>
<dbReference type="InterPro" id="IPR056802">
    <property type="entry name" value="ATR-like_M-HEAT"/>
</dbReference>
<comment type="catalytic activity">
    <reaction evidence="11">
        <text>L-threonyl-[protein] + ATP = O-phospho-L-threonyl-[protein] + ADP + H(+)</text>
        <dbReference type="Rhea" id="RHEA:46608"/>
        <dbReference type="Rhea" id="RHEA-COMP:11060"/>
        <dbReference type="Rhea" id="RHEA-COMP:11605"/>
        <dbReference type="ChEBI" id="CHEBI:15378"/>
        <dbReference type="ChEBI" id="CHEBI:30013"/>
        <dbReference type="ChEBI" id="CHEBI:30616"/>
        <dbReference type="ChEBI" id="CHEBI:61977"/>
        <dbReference type="ChEBI" id="CHEBI:456216"/>
        <dbReference type="EC" id="2.7.11.1"/>
    </reaction>
</comment>
<evidence type="ECO:0000256" key="2">
    <source>
        <dbReference type="ARBA" id="ARBA00010769"/>
    </source>
</evidence>
<dbReference type="InterPro" id="IPR018936">
    <property type="entry name" value="PI3/4_kinase_CS"/>
</dbReference>
<dbReference type="GO" id="GO:0005524">
    <property type="term" value="F:ATP binding"/>
    <property type="evidence" value="ECO:0007669"/>
    <property type="project" value="UniProtKB-KW"/>
</dbReference>
<evidence type="ECO:0000259" key="15">
    <source>
        <dbReference type="PROSITE" id="PS51190"/>
    </source>
</evidence>
<reference evidence="16" key="1">
    <citation type="submission" date="2020-12" db="EMBL/GenBank/DDBJ databases">
        <title>Metabolic potential, ecology and presence of endohyphal bacteria is reflected in genomic diversity of Mucoromycotina.</title>
        <authorList>
            <person name="Muszewska A."/>
            <person name="Okrasinska A."/>
            <person name="Steczkiewicz K."/>
            <person name="Drgas O."/>
            <person name="Orlowska M."/>
            <person name="Perlinska-Lenart U."/>
            <person name="Aleksandrzak-Piekarczyk T."/>
            <person name="Szatraj K."/>
            <person name="Zielenkiewicz U."/>
            <person name="Pilsyk S."/>
            <person name="Malc E."/>
            <person name="Mieczkowski P."/>
            <person name="Kruszewska J.S."/>
            <person name="Biernat P."/>
            <person name="Pawlowska J."/>
        </authorList>
    </citation>
    <scope>NUCLEOTIDE SEQUENCE</scope>
    <source>
        <strain evidence="16">WA0000067209</strain>
    </source>
</reference>
<dbReference type="Pfam" id="PF00454">
    <property type="entry name" value="PI3_PI4_kinase"/>
    <property type="match status" value="1"/>
</dbReference>
<keyword evidence="9" id="KW-0067">ATP-binding</keyword>
<dbReference type="EMBL" id="JAEPQZ010000013">
    <property type="protein sequence ID" value="KAG2174128.1"/>
    <property type="molecule type" value="Genomic_DNA"/>
</dbReference>
<dbReference type="EC" id="2.7.11.1" evidence="3"/>
<evidence type="ECO:0000259" key="14">
    <source>
        <dbReference type="PROSITE" id="PS51189"/>
    </source>
</evidence>
<evidence type="ECO:0000256" key="4">
    <source>
        <dbReference type="ARBA" id="ARBA00022527"/>
    </source>
</evidence>
<dbReference type="OrthoDB" id="381190at2759"/>
<name>A0A8H7UBS8_MORIS</name>
<comment type="subcellular location">
    <subcellularLocation>
        <location evidence="1">Nucleus</location>
    </subcellularLocation>
</comment>
<dbReference type="InterPro" id="IPR057564">
    <property type="entry name" value="HEAT_ATR"/>
</dbReference>
<dbReference type="CDD" id="cd00892">
    <property type="entry name" value="PIKKc_ATR"/>
    <property type="match status" value="1"/>
</dbReference>
<keyword evidence="7" id="KW-0227">DNA damage</keyword>
<comment type="similarity">
    <text evidence="2">Belongs to the PI3/PI4-kinase family. ATM subfamily.</text>
</comment>
<organism evidence="16 17">
    <name type="scientific">Mortierella isabellina</name>
    <name type="common">Filamentous fungus</name>
    <name type="synonym">Umbelopsis isabellina</name>
    <dbReference type="NCBI Taxonomy" id="91625"/>
    <lineage>
        <taxon>Eukaryota</taxon>
        <taxon>Fungi</taxon>
        <taxon>Fungi incertae sedis</taxon>
        <taxon>Mucoromycota</taxon>
        <taxon>Mucoromycotina</taxon>
        <taxon>Umbelopsidomycetes</taxon>
        <taxon>Umbelopsidales</taxon>
        <taxon>Umbelopsidaceae</taxon>
        <taxon>Umbelopsis</taxon>
    </lineage>
</organism>
<dbReference type="Pfam" id="PF02259">
    <property type="entry name" value="FAT"/>
    <property type="match status" value="1"/>
</dbReference>
<gene>
    <name evidence="16" type="ORF">INT43_004148</name>
</gene>
<dbReference type="Gene3D" id="3.30.1010.10">
    <property type="entry name" value="Phosphatidylinositol 3-kinase Catalytic Subunit, Chain A, domain 4"/>
    <property type="match status" value="1"/>
</dbReference>
<dbReference type="InterPro" id="IPR016024">
    <property type="entry name" value="ARM-type_fold"/>
</dbReference>
<dbReference type="GO" id="GO:0004674">
    <property type="term" value="F:protein serine/threonine kinase activity"/>
    <property type="evidence" value="ECO:0007669"/>
    <property type="project" value="UniProtKB-KW"/>
</dbReference>
<comment type="catalytic activity">
    <reaction evidence="12">
        <text>L-seryl-[protein] + ATP = O-phospho-L-seryl-[protein] + ADP + H(+)</text>
        <dbReference type="Rhea" id="RHEA:17989"/>
        <dbReference type="Rhea" id="RHEA-COMP:9863"/>
        <dbReference type="Rhea" id="RHEA-COMP:11604"/>
        <dbReference type="ChEBI" id="CHEBI:15378"/>
        <dbReference type="ChEBI" id="CHEBI:29999"/>
        <dbReference type="ChEBI" id="CHEBI:30616"/>
        <dbReference type="ChEBI" id="CHEBI:83421"/>
        <dbReference type="ChEBI" id="CHEBI:456216"/>
        <dbReference type="EC" id="2.7.11.1"/>
    </reaction>
</comment>
<dbReference type="InterPro" id="IPR050517">
    <property type="entry name" value="DDR_Repair_Kinase"/>
</dbReference>
<evidence type="ECO:0000256" key="6">
    <source>
        <dbReference type="ARBA" id="ARBA00022741"/>
    </source>
</evidence>
<protein>
    <recommendedName>
        <fullName evidence="3">non-specific serine/threonine protein kinase</fullName>
        <ecNumber evidence="3">2.7.11.1</ecNumber>
    </recommendedName>
</protein>
<evidence type="ECO:0000313" key="16">
    <source>
        <dbReference type="EMBL" id="KAG2174128.1"/>
    </source>
</evidence>
<keyword evidence="8" id="KW-0418">Kinase</keyword>
<dbReference type="PANTHER" id="PTHR11139:SF125">
    <property type="entry name" value="SERINE_THREONINE-PROTEIN KINASE MEC1"/>
    <property type="match status" value="1"/>
</dbReference>
<accession>A0A8H7UBS8</accession>
<evidence type="ECO:0000256" key="11">
    <source>
        <dbReference type="ARBA" id="ARBA00047899"/>
    </source>
</evidence>
<keyword evidence="4" id="KW-0723">Serine/threonine-protein kinase</keyword>
<dbReference type="Proteomes" id="UP000654370">
    <property type="component" value="Unassembled WGS sequence"/>
</dbReference>
<evidence type="ECO:0000256" key="7">
    <source>
        <dbReference type="ARBA" id="ARBA00022763"/>
    </source>
</evidence>
<evidence type="ECO:0000256" key="1">
    <source>
        <dbReference type="ARBA" id="ARBA00004123"/>
    </source>
</evidence>
<comment type="caution">
    <text evidence="16">The sequence shown here is derived from an EMBL/GenBank/DDBJ whole genome shotgun (WGS) entry which is preliminary data.</text>
</comment>
<keyword evidence="17" id="KW-1185">Reference proteome</keyword>
<dbReference type="SUPFAM" id="SSF56112">
    <property type="entry name" value="Protein kinase-like (PK-like)"/>
    <property type="match status" value="1"/>
</dbReference>
<dbReference type="SUPFAM" id="SSF48371">
    <property type="entry name" value="ARM repeat"/>
    <property type="match status" value="2"/>
</dbReference>
<dbReference type="Pfam" id="PF02260">
    <property type="entry name" value="FATC"/>
    <property type="match status" value="1"/>
</dbReference>
<dbReference type="GO" id="GO:0006281">
    <property type="term" value="P:DNA repair"/>
    <property type="evidence" value="ECO:0007669"/>
    <property type="project" value="TreeGrafter"/>
</dbReference>
<evidence type="ECO:0000256" key="12">
    <source>
        <dbReference type="ARBA" id="ARBA00048679"/>
    </source>
</evidence>
<keyword evidence="10" id="KW-0539">Nucleus</keyword>
<evidence type="ECO:0000256" key="9">
    <source>
        <dbReference type="ARBA" id="ARBA00022840"/>
    </source>
</evidence>
<dbReference type="GO" id="GO:0005634">
    <property type="term" value="C:nucleus"/>
    <property type="evidence" value="ECO:0007669"/>
    <property type="project" value="UniProtKB-SubCell"/>
</dbReference>
<dbReference type="GO" id="GO:0005694">
    <property type="term" value="C:chromosome"/>
    <property type="evidence" value="ECO:0007669"/>
    <property type="project" value="TreeGrafter"/>
</dbReference>